<dbReference type="GO" id="GO:0016787">
    <property type="term" value="F:hydrolase activity"/>
    <property type="evidence" value="ECO:0007669"/>
    <property type="project" value="UniProtKB-KW"/>
</dbReference>
<dbReference type="OrthoDB" id="6495301at2759"/>
<dbReference type="Proteomes" id="UP001165122">
    <property type="component" value="Unassembled WGS sequence"/>
</dbReference>
<feature type="compositionally biased region" description="Polar residues" evidence="2">
    <location>
        <begin position="1"/>
        <end position="13"/>
    </location>
</feature>
<evidence type="ECO:0000313" key="6">
    <source>
        <dbReference type="Proteomes" id="UP001165122"/>
    </source>
</evidence>
<dbReference type="PROSITE" id="PS00122">
    <property type="entry name" value="CARBOXYLESTERASE_B_1"/>
    <property type="match status" value="1"/>
</dbReference>
<feature type="compositionally biased region" description="Basic residues" evidence="2">
    <location>
        <begin position="23"/>
        <end position="35"/>
    </location>
</feature>
<dbReference type="AlphaFoldDB" id="A0A9W7DYZ2"/>
<sequence length="472" mass="53281">MSPKLRTNVQVPSHKNAPDSPKTRKSERRAHKSQIRSIRKGLYKKSDGLAAFPFVYHLNLITSNASLLFSYLIKGTWTWVYMLGRLGLFVFVLLPGFLVMAFYYIRYPIRNVSYHTGPSRQSSRHMCDIYLPVGGPNKDSPVLIFLTGGAWIIGYKMWGALMGRALCPHGVLLIIPDYRNFPQTDVTGMMFDVDMAIEWVFKNCGEFGGDPRNITLVGQSAGAHLGGMVLLTKAAAAFRSESLKMVNRFSFATVEEGVDFDLAVDQGLTDVEELCDGSPTSRSTTPEFERVRGFTEVKQETWKPTDLRGFIPISGPYDLVELCDHFQKRGLDKRILDWIFQKRFEKYSPTILAKNLSESSVNLSRYFPPTTVIHGANDVSAPCSGGINFYESLKSLSIKVDLTVYDDMSHTDPILEKPFAGEQQLHKDIYNLMKKWGKKEKHEFVEFDDDIPSCGRVAPQIMINIARKANPF</sequence>
<evidence type="ECO:0000256" key="1">
    <source>
        <dbReference type="ARBA" id="ARBA00022801"/>
    </source>
</evidence>
<dbReference type="InterPro" id="IPR019826">
    <property type="entry name" value="Carboxylesterase_B_AS"/>
</dbReference>
<evidence type="ECO:0000256" key="2">
    <source>
        <dbReference type="SAM" id="MobiDB-lite"/>
    </source>
</evidence>
<name>A0A9W7DYZ2_9STRA</name>
<evidence type="ECO:0000256" key="3">
    <source>
        <dbReference type="SAM" id="Phobius"/>
    </source>
</evidence>
<protein>
    <recommendedName>
        <fullName evidence="4">BD-FAE-like domain-containing protein</fullName>
    </recommendedName>
</protein>
<accession>A0A9W7DYZ2</accession>
<dbReference type="InterPro" id="IPR050300">
    <property type="entry name" value="GDXG_lipolytic_enzyme"/>
</dbReference>
<dbReference type="Gene3D" id="3.40.50.1820">
    <property type="entry name" value="alpha/beta hydrolase"/>
    <property type="match status" value="1"/>
</dbReference>
<dbReference type="SUPFAM" id="SSF53474">
    <property type="entry name" value="alpha/beta-Hydrolases"/>
    <property type="match status" value="1"/>
</dbReference>
<dbReference type="InterPro" id="IPR029058">
    <property type="entry name" value="AB_hydrolase_fold"/>
</dbReference>
<comment type="caution">
    <text evidence="5">The sequence shown here is derived from an EMBL/GenBank/DDBJ whole genome shotgun (WGS) entry which is preliminary data.</text>
</comment>
<keyword evidence="1" id="KW-0378">Hydrolase</keyword>
<organism evidence="5 6">
    <name type="scientific">Triparma laevis f. longispina</name>
    <dbReference type="NCBI Taxonomy" id="1714387"/>
    <lineage>
        <taxon>Eukaryota</taxon>
        <taxon>Sar</taxon>
        <taxon>Stramenopiles</taxon>
        <taxon>Ochrophyta</taxon>
        <taxon>Bolidophyceae</taxon>
        <taxon>Parmales</taxon>
        <taxon>Triparmaceae</taxon>
        <taxon>Triparma</taxon>
    </lineage>
</organism>
<dbReference type="InterPro" id="IPR049492">
    <property type="entry name" value="BD-FAE-like_dom"/>
</dbReference>
<dbReference type="PANTHER" id="PTHR48081">
    <property type="entry name" value="AB HYDROLASE SUPERFAMILY PROTEIN C4A8.06C"/>
    <property type="match status" value="1"/>
</dbReference>
<keyword evidence="6" id="KW-1185">Reference proteome</keyword>
<feature type="domain" description="BD-FAE-like" evidence="4">
    <location>
        <begin position="128"/>
        <end position="282"/>
    </location>
</feature>
<reference evidence="6" key="1">
    <citation type="journal article" date="2023" name="Commun. Biol.">
        <title>Genome analysis of Parmales, the sister group of diatoms, reveals the evolutionary specialization of diatoms from phago-mixotrophs to photoautotrophs.</title>
        <authorList>
            <person name="Ban H."/>
            <person name="Sato S."/>
            <person name="Yoshikawa S."/>
            <person name="Yamada K."/>
            <person name="Nakamura Y."/>
            <person name="Ichinomiya M."/>
            <person name="Sato N."/>
            <person name="Blanc-Mathieu R."/>
            <person name="Endo H."/>
            <person name="Kuwata A."/>
            <person name="Ogata H."/>
        </authorList>
    </citation>
    <scope>NUCLEOTIDE SEQUENCE [LARGE SCALE GENOMIC DNA]</scope>
    <source>
        <strain evidence="6">NIES 3700</strain>
    </source>
</reference>
<feature type="transmembrane region" description="Helical" evidence="3">
    <location>
        <begin position="49"/>
        <end position="73"/>
    </location>
</feature>
<keyword evidence="3" id="KW-1133">Transmembrane helix</keyword>
<feature type="region of interest" description="Disordered" evidence="2">
    <location>
        <begin position="1"/>
        <end position="35"/>
    </location>
</feature>
<dbReference type="Pfam" id="PF20434">
    <property type="entry name" value="BD-FAE"/>
    <property type="match status" value="1"/>
</dbReference>
<proteinExistence type="predicted"/>
<gene>
    <name evidence="5" type="ORF">TrLO_g15043</name>
</gene>
<keyword evidence="3" id="KW-0472">Membrane</keyword>
<keyword evidence="3" id="KW-0812">Transmembrane</keyword>
<feature type="transmembrane region" description="Helical" evidence="3">
    <location>
        <begin position="79"/>
        <end position="105"/>
    </location>
</feature>
<dbReference type="PANTHER" id="PTHR48081:SF33">
    <property type="entry name" value="KYNURENINE FORMAMIDASE"/>
    <property type="match status" value="1"/>
</dbReference>
<evidence type="ECO:0000313" key="5">
    <source>
        <dbReference type="EMBL" id="GMH59240.1"/>
    </source>
</evidence>
<evidence type="ECO:0000259" key="4">
    <source>
        <dbReference type="Pfam" id="PF20434"/>
    </source>
</evidence>
<dbReference type="EMBL" id="BRXW01000486">
    <property type="protein sequence ID" value="GMH59240.1"/>
    <property type="molecule type" value="Genomic_DNA"/>
</dbReference>